<organism evidence="1 2">
    <name type="scientific">Methylocella silvestris</name>
    <dbReference type="NCBI Taxonomy" id="199596"/>
    <lineage>
        <taxon>Bacteria</taxon>
        <taxon>Pseudomonadati</taxon>
        <taxon>Pseudomonadota</taxon>
        <taxon>Alphaproteobacteria</taxon>
        <taxon>Hyphomicrobiales</taxon>
        <taxon>Beijerinckiaceae</taxon>
        <taxon>Methylocella</taxon>
    </lineage>
</organism>
<evidence type="ECO:0000313" key="1">
    <source>
        <dbReference type="EMBL" id="PNG24759.1"/>
    </source>
</evidence>
<comment type="caution">
    <text evidence="1">The sequence shown here is derived from an EMBL/GenBank/DDBJ whole genome shotgun (WGS) entry which is preliminary data.</text>
</comment>
<proteinExistence type="predicted"/>
<protein>
    <submittedName>
        <fullName evidence="1">Uncharacterized protein</fullName>
    </submittedName>
</protein>
<dbReference type="Proteomes" id="UP000236286">
    <property type="component" value="Unassembled WGS sequence"/>
</dbReference>
<accession>A0A2J7TDD4</accession>
<gene>
    <name evidence="1" type="ORF">CR492_16775</name>
</gene>
<sequence length="137" mass="14774">MDKALATVLATPSAEDRYFIGEALFIGTVLFVLNRYAGAYLDELGIKPLAKQHADATRDYLAKIRAKKIEPSDGEAQQKQLQLALTAIEERGASPEAARAAEETLAKVLVDAGAINAQARETAHEVTVVVQAIVRRS</sequence>
<name>A0A2J7TDD4_METSI</name>
<evidence type="ECO:0000313" key="2">
    <source>
        <dbReference type="Proteomes" id="UP000236286"/>
    </source>
</evidence>
<dbReference type="EMBL" id="PDZR01000024">
    <property type="protein sequence ID" value="PNG24759.1"/>
    <property type="molecule type" value="Genomic_DNA"/>
</dbReference>
<dbReference type="AlphaFoldDB" id="A0A2J7TDD4"/>
<reference evidence="1 2" key="1">
    <citation type="submission" date="2017-10" db="EMBL/GenBank/DDBJ databases">
        <title>Genome announcement of Methylocella silvestris TVC from permafrost.</title>
        <authorList>
            <person name="Wang J."/>
            <person name="Geng K."/>
            <person name="Ul-Haque F."/>
            <person name="Crombie A.T."/>
            <person name="Street L.E."/>
            <person name="Wookey P.A."/>
            <person name="Murrell J.C."/>
            <person name="Pratscher J."/>
        </authorList>
    </citation>
    <scope>NUCLEOTIDE SEQUENCE [LARGE SCALE GENOMIC DNA]</scope>
    <source>
        <strain evidence="1 2">TVC</strain>
    </source>
</reference>